<evidence type="ECO:0000256" key="5">
    <source>
        <dbReference type="SAM" id="MobiDB-lite"/>
    </source>
</evidence>
<dbReference type="PIRSF" id="PIRSF000777">
    <property type="entry name" value="RNA_polIII_C31"/>
    <property type="match status" value="1"/>
</dbReference>
<dbReference type="OrthoDB" id="5377312at2759"/>
<comment type="function">
    <text evidence="4">DNA-dependent RNA polymerase catalyzes the transcription of DNA into RNA using the four ribonucleoside triphosphates as substrates. Specific peripheric component of RNA polymerase III which synthesizes small RNAs, such as 5S rRNA and tRNAs.</text>
</comment>
<comment type="caution">
    <text evidence="6">The sequence shown here is derived from an EMBL/GenBank/DDBJ whole genome shotgun (WGS) entry which is preliminary data.</text>
</comment>
<evidence type="ECO:0000256" key="4">
    <source>
        <dbReference type="PIRNR" id="PIRNR000777"/>
    </source>
</evidence>
<evidence type="ECO:0000256" key="2">
    <source>
        <dbReference type="ARBA" id="ARBA00008352"/>
    </source>
</evidence>
<dbReference type="GO" id="GO:0006383">
    <property type="term" value="P:transcription by RNA polymerase III"/>
    <property type="evidence" value="ECO:0007669"/>
    <property type="project" value="UniProtKB-UniRule"/>
</dbReference>
<reference evidence="6" key="1">
    <citation type="submission" date="2020-05" db="EMBL/GenBank/DDBJ databases">
        <title>Mycena genomes resolve the evolution of fungal bioluminescence.</title>
        <authorList>
            <person name="Tsai I.J."/>
        </authorList>
    </citation>
    <scope>NUCLEOTIDE SEQUENCE</scope>
    <source>
        <strain evidence="6">CCC161011</strain>
    </source>
</reference>
<accession>A0A8H6YLI3</accession>
<comment type="subcellular location">
    <subcellularLocation>
        <location evidence="1 4">Nucleus</location>
    </subcellularLocation>
</comment>
<feature type="compositionally biased region" description="Gly residues" evidence="5">
    <location>
        <begin position="1"/>
        <end position="12"/>
    </location>
</feature>
<gene>
    <name evidence="6" type="ORF">MVEN_00779100</name>
</gene>
<organism evidence="6 7">
    <name type="scientific">Mycena venus</name>
    <dbReference type="NCBI Taxonomy" id="2733690"/>
    <lineage>
        <taxon>Eukaryota</taxon>
        <taxon>Fungi</taxon>
        <taxon>Dikarya</taxon>
        <taxon>Basidiomycota</taxon>
        <taxon>Agaricomycotina</taxon>
        <taxon>Agaricomycetes</taxon>
        <taxon>Agaricomycetidae</taxon>
        <taxon>Agaricales</taxon>
        <taxon>Marasmiineae</taxon>
        <taxon>Mycenaceae</taxon>
        <taxon>Mycena</taxon>
    </lineage>
</organism>
<evidence type="ECO:0000313" key="7">
    <source>
        <dbReference type="Proteomes" id="UP000620124"/>
    </source>
</evidence>
<evidence type="ECO:0000256" key="1">
    <source>
        <dbReference type="ARBA" id="ARBA00004123"/>
    </source>
</evidence>
<feature type="compositionally biased region" description="Gly residues" evidence="5">
    <location>
        <begin position="194"/>
        <end position="211"/>
    </location>
</feature>
<keyword evidence="6" id="KW-0240">DNA-directed RNA polymerase</keyword>
<protein>
    <recommendedName>
        <fullName evidence="4">DNA-directed RNA polymerase III subunit</fullName>
    </recommendedName>
</protein>
<evidence type="ECO:0000313" key="6">
    <source>
        <dbReference type="EMBL" id="KAF7360484.1"/>
    </source>
</evidence>
<dbReference type="Pfam" id="PF11705">
    <property type="entry name" value="RNA_pol_3_Rpc31"/>
    <property type="match status" value="1"/>
</dbReference>
<dbReference type="EMBL" id="JACAZI010000005">
    <property type="protein sequence ID" value="KAF7360484.1"/>
    <property type="molecule type" value="Genomic_DNA"/>
</dbReference>
<dbReference type="PANTHER" id="PTHR15367:SF2">
    <property type="entry name" value="DNA-DIRECTED RNA POLYMERASE III SUBUNIT"/>
    <property type="match status" value="1"/>
</dbReference>
<comment type="similarity">
    <text evidence="2 4">Belongs to the eukaryotic RPC7 RNA polymerase subunit family.</text>
</comment>
<dbReference type="Proteomes" id="UP000620124">
    <property type="component" value="Unassembled WGS sequence"/>
</dbReference>
<sequence>MGGRGRGWGRGRGAFSAPPAGLTHADIQNMSREATAMYPPMIPPILTEFTEDEKKIAAYQIGFAQRMRKSQYYVVEATKSTDLPRYSDKYRPSIASQPTLKKKDLYAPYFPPDIFEGYFNPKKKRKLEAKPVPTKKRMNIDEMGDEDEEKETPSDASDAGSQAPESDYDVDEEYDNDYAENYFDNGENDDNDDLGGGGGGGADEGGGGDYD</sequence>
<feature type="region of interest" description="Disordered" evidence="5">
    <location>
        <begin position="1"/>
        <end position="22"/>
    </location>
</feature>
<dbReference type="PANTHER" id="PTHR15367">
    <property type="entry name" value="DNA-DIRECTED RNA POLYMERASE III"/>
    <property type="match status" value="1"/>
</dbReference>
<keyword evidence="3 4" id="KW-0539">Nucleus</keyword>
<keyword evidence="6" id="KW-0804">Transcription</keyword>
<proteinExistence type="inferred from homology"/>
<feature type="compositionally biased region" description="Basic residues" evidence="5">
    <location>
        <begin position="121"/>
        <end position="137"/>
    </location>
</feature>
<feature type="compositionally biased region" description="Acidic residues" evidence="5">
    <location>
        <begin position="166"/>
        <end position="178"/>
    </location>
</feature>
<name>A0A8H6YLI3_9AGAR</name>
<comment type="subunit">
    <text evidence="4">Component of the RNA polymerase III (Pol III) complex.</text>
</comment>
<evidence type="ECO:0000256" key="3">
    <source>
        <dbReference type="ARBA" id="ARBA00023242"/>
    </source>
</evidence>
<feature type="region of interest" description="Disordered" evidence="5">
    <location>
        <begin position="117"/>
        <end position="211"/>
    </location>
</feature>
<keyword evidence="7" id="KW-1185">Reference proteome</keyword>
<dbReference type="GO" id="GO:0005666">
    <property type="term" value="C:RNA polymerase III complex"/>
    <property type="evidence" value="ECO:0007669"/>
    <property type="project" value="UniProtKB-UniRule"/>
</dbReference>
<dbReference type="InterPro" id="IPR024661">
    <property type="entry name" value="RNA_pol_III_Rpc31"/>
</dbReference>
<dbReference type="AlphaFoldDB" id="A0A8H6YLI3"/>